<proteinExistence type="predicted"/>
<dbReference type="EMBL" id="CP063409">
    <property type="protein sequence ID" value="QSZ34989.1"/>
    <property type="molecule type" value="Genomic_DNA"/>
</dbReference>
<dbReference type="Proteomes" id="UP000672032">
    <property type="component" value="Chromosome 5"/>
</dbReference>
<feature type="compositionally biased region" description="Pro residues" evidence="1">
    <location>
        <begin position="148"/>
        <end position="160"/>
    </location>
</feature>
<gene>
    <name evidence="2" type="ORF">DSL72_007851</name>
</gene>
<reference evidence="2" key="1">
    <citation type="submission" date="2020-10" db="EMBL/GenBank/DDBJ databases">
        <title>Genome Sequence of Monilinia vaccinii-corymbosi Sheds Light on Mummy Berry Disease Infection of Blueberry and Mating Type.</title>
        <authorList>
            <person name="Yow A.G."/>
            <person name="Zhang Y."/>
            <person name="Bansal K."/>
            <person name="Eacker S.M."/>
            <person name="Sullivan S."/>
            <person name="Liachko I."/>
            <person name="Cubeta M.A."/>
            <person name="Rollins J.A."/>
            <person name="Ashrafi H."/>
        </authorList>
    </citation>
    <scope>NUCLEOTIDE SEQUENCE</scope>
    <source>
        <strain evidence="2">RL-1</strain>
    </source>
</reference>
<dbReference type="AlphaFoldDB" id="A0A8A3PIX9"/>
<name>A0A8A3PIX9_9HELO</name>
<evidence type="ECO:0000313" key="3">
    <source>
        <dbReference type="Proteomes" id="UP000672032"/>
    </source>
</evidence>
<accession>A0A8A3PIX9</accession>
<feature type="region of interest" description="Disordered" evidence="1">
    <location>
        <begin position="84"/>
        <end position="176"/>
    </location>
</feature>
<evidence type="ECO:0000256" key="1">
    <source>
        <dbReference type="SAM" id="MobiDB-lite"/>
    </source>
</evidence>
<protein>
    <submittedName>
        <fullName evidence="2">Uncharacterized protein</fullName>
    </submittedName>
</protein>
<sequence>MGDNFNTISPYGNPAFTYSQEHLMSMPPDPISTTAIPPLALDPYANHYLGIPSPGGFGGYHSPASSNFGEGSTVYSEHGEDFALYEGQGSGSNFGGFVLPTVTTTPSFQFEPRSSADPSKFEAQSSDHMQQHMHHLPQFHSYTSHPQHQPPPPPPPPPQSPYDTTSADLKGKGREH</sequence>
<evidence type="ECO:0000313" key="2">
    <source>
        <dbReference type="EMBL" id="QSZ34989.1"/>
    </source>
</evidence>
<organism evidence="2 3">
    <name type="scientific">Monilinia vaccinii-corymbosi</name>
    <dbReference type="NCBI Taxonomy" id="61207"/>
    <lineage>
        <taxon>Eukaryota</taxon>
        <taxon>Fungi</taxon>
        <taxon>Dikarya</taxon>
        <taxon>Ascomycota</taxon>
        <taxon>Pezizomycotina</taxon>
        <taxon>Leotiomycetes</taxon>
        <taxon>Helotiales</taxon>
        <taxon>Sclerotiniaceae</taxon>
        <taxon>Monilinia</taxon>
    </lineage>
</organism>
<keyword evidence="3" id="KW-1185">Reference proteome</keyword>